<reference evidence="7 8" key="1">
    <citation type="submission" date="2019-08" db="EMBL/GenBank/DDBJ databases">
        <title>Deep-cultivation of Planctomycetes and their phenomic and genomic characterization uncovers novel biology.</title>
        <authorList>
            <person name="Wiegand S."/>
            <person name="Jogler M."/>
            <person name="Boedeker C."/>
            <person name="Pinto D."/>
            <person name="Vollmers J."/>
            <person name="Rivas-Marin E."/>
            <person name="Kohn T."/>
            <person name="Peeters S.H."/>
            <person name="Heuer A."/>
            <person name="Rast P."/>
            <person name="Oberbeckmann S."/>
            <person name="Bunk B."/>
            <person name="Jeske O."/>
            <person name="Meyerdierks A."/>
            <person name="Storesund J.E."/>
            <person name="Kallscheuer N."/>
            <person name="Luecker S."/>
            <person name="Lage O.M."/>
            <person name="Pohl T."/>
            <person name="Merkel B.J."/>
            <person name="Hornburger P."/>
            <person name="Mueller R.-W."/>
            <person name="Bruemmer F."/>
            <person name="Labrenz M."/>
            <person name="Spormann A.M."/>
            <person name="Op den Camp H."/>
            <person name="Overmann J."/>
            <person name="Amann R."/>
            <person name="Jetten M.S.M."/>
            <person name="Mascher T."/>
            <person name="Medema M.H."/>
            <person name="Devos D.P."/>
            <person name="Kaster A.-K."/>
            <person name="Ovreas L."/>
            <person name="Rohde M."/>
            <person name="Galperin M.Y."/>
            <person name="Jogler C."/>
        </authorList>
    </citation>
    <scope>NUCLEOTIDE SEQUENCE [LARGE SCALE GENOMIC DNA]</scope>
    <source>
        <strain evidence="7 8">OJF2</strain>
    </source>
</reference>
<dbReference type="SUPFAM" id="SSF102114">
    <property type="entry name" value="Radical SAM enzymes"/>
    <property type="match status" value="1"/>
</dbReference>
<evidence type="ECO:0000256" key="2">
    <source>
        <dbReference type="ARBA" id="ARBA00022723"/>
    </source>
</evidence>
<evidence type="ECO:0000256" key="1">
    <source>
        <dbReference type="ARBA" id="ARBA00022691"/>
    </source>
</evidence>
<dbReference type="Proteomes" id="UP000324233">
    <property type="component" value="Chromosome"/>
</dbReference>
<dbReference type="KEGG" id="agv:OJF2_73120"/>
<feature type="binding site" evidence="5">
    <location>
        <position position="77"/>
    </location>
    <ligand>
        <name>[4Fe-4S] cluster</name>
        <dbReference type="ChEBI" id="CHEBI:49883"/>
        <note>4Fe-4S-S-AdoMet</note>
    </ligand>
</feature>
<evidence type="ECO:0000256" key="3">
    <source>
        <dbReference type="ARBA" id="ARBA00023004"/>
    </source>
</evidence>
<dbReference type="Gene3D" id="3.20.20.70">
    <property type="entry name" value="Aldolase class I"/>
    <property type="match status" value="1"/>
</dbReference>
<keyword evidence="3 5" id="KW-0408">Iron</keyword>
<dbReference type="Pfam" id="PF04055">
    <property type="entry name" value="Radical_SAM"/>
    <property type="match status" value="1"/>
</dbReference>
<dbReference type="PANTHER" id="PTHR43075:SF1">
    <property type="entry name" value="FORMATE LYASE ACTIVATING ENZYME, PUTATIVE (AFU_ORTHOLOGUE AFUA_2G15630)-RELATED"/>
    <property type="match status" value="1"/>
</dbReference>
<gene>
    <name evidence="7" type="ORF">OJF2_73120</name>
</gene>
<dbReference type="SFLD" id="SFLDS00029">
    <property type="entry name" value="Radical_SAM"/>
    <property type="match status" value="1"/>
</dbReference>
<evidence type="ECO:0000256" key="5">
    <source>
        <dbReference type="PIRSR" id="PIRSR004869-50"/>
    </source>
</evidence>
<name>A0A5B9WDK9_9BACT</name>
<evidence type="ECO:0000313" key="7">
    <source>
        <dbReference type="EMBL" id="QEH38706.1"/>
    </source>
</evidence>
<keyword evidence="2 5" id="KW-0479">Metal-binding</keyword>
<dbReference type="RefSeq" id="WP_148598122.1">
    <property type="nucleotide sequence ID" value="NZ_CP042997.1"/>
</dbReference>
<evidence type="ECO:0000259" key="6">
    <source>
        <dbReference type="Pfam" id="PF04055"/>
    </source>
</evidence>
<dbReference type="GO" id="GO:0051536">
    <property type="term" value="F:iron-sulfur cluster binding"/>
    <property type="evidence" value="ECO:0007669"/>
    <property type="project" value="UniProtKB-KW"/>
</dbReference>
<feature type="binding site" evidence="5">
    <location>
        <position position="70"/>
    </location>
    <ligand>
        <name>[4Fe-4S] cluster</name>
        <dbReference type="ChEBI" id="CHEBI:49883"/>
        <note>4Fe-4S-S-AdoMet</note>
    </ligand>
</feature>
<feature type="binding site" evidence="5">
    <location>
        <position position="74"/>
    </location>
    <ligand>
        <name>[4Fe-4S] cluster</name>
        <dbReference type="ChEBI" id="CHEBI:49883"/>
        <note>4Fe-4S-S-AdoMet</note>
    </ligand>
</feature>
<dbReference type="GO" id="GO:0003824">
    <property type="term" value="F:catalytic activity"/>
    <property type="evidence" value="ECO:0007669"/>
    <property type="project" value="InterPro"/>
</dbReference>
<keyword evidence="1 5" id="KW-0949">S-adenosyl-L-methionine</keyword>
<keyword evidence="8" id="KW-1185">Reference proteome</keyword>
<dbReference type="AlphaFoldDB" id="A0A5B9WDK9"/>
<feature type="domain" description="Radical SAM core" evidence="6">
    <location>
        <begin position="68"/>
        <end position="214"/>
    </location>
</feature>
<sequence>MDGTVGDLLDRARMHYRSCGLCEHRCGADRESGGRGPCRAGTEARVFKHRVEYGEEWELVPSHLFYLSGCDLRCAFCVAGVNAFDARHGRPLTAEFLGEAVREGRSLGARTLQWVGGEPTIHLPAILGAMAACSSPLPPIVWKSDFHGTPEAFALLDGVADVYLADFKFGDDACARRIAGIDDYLRIVTRNLKIAAGQGRLIVRHLLLPGHFACCFRPIVGWMKANLPDAGFSVRDGYLPSWKAASHPELARPLGPGEGDRARELAQAAGLRVIE</sequence>
<dbReference type="PIRSF" id="PIRSF004869">
    <property type="entry name" value="PflX_prd"/>
    <property type="match status" value="1"/>
</dbReference>
<accession>A0A5B9WDK9</accession>
<dbReference type="OrthoDB" id="9781783at2"/>
<dbReference type="InterPro" id="IPR007197">
    <property type="entry name" value="rSAM"/>
</dbReference>
<dbReference type="InterPro" id="IPR058240">
    <property type="entry name" value="rSAM_sf"/>
</dbReference>
<keyword evidence="4 5" id="KW-0411">Iron-sulfur</keyword>
<dbReference type="PANTHER" id="PTHR43075">
    <property type="entry name" value="FORMATE LYASE ACTIVATING ENZYME, PUTATIVE (AFU_ORTHOLOGUE AFUA_2G15630)-RELATED"/>
    <property type="match status" value="1"/>
</dbReference>
<dbReference type="GO" id="GO:0046872">
    <property type="term" value="F:metal ion binding"/>
    <property type="evidence" value="ECO:0007669"/>
    <property type="project" value="UniProtKB-KW"/>
</dbReference>
<organism evidence="7 8">
    <name type="scientific">Aquisphaera giovannonii</name>
    <dbReference type="NCBI Taxonomy" id="406548"/>
    <lineage>
        <taxon>Bacteria</taxon>
        <taxon>Pseudomonadati</taxon>
        <taxon>Planctomycetota</taxon>
        <taxon>Planctomycetia</taxon>
        <taxon>Isosphaerales</taxon>
        <taxon>Isosphaeraceae</taxon>
        <taxon>Aquisphaera</taxon>
    </lineage>
</organism>
<dbReference type="InterPro" id="IPR040085">
    <property type="entry name" value="MJ0674-like"/>
</dbReference>
<evidence type="ECO:0000313" key="8">
    <source>
        <dbReference type="Proteomes" id="UP000324233"/>
    </source>
</evidence>
<evidence type="ECO:0000256" key="4">
    <source>
        <dbReference type="ARBA" id="ARBA00023014"/>
    </source>
</evidence>
<protein>
    <submittedName>
        <fullName evidence="7">Radical SAM superfamily protein</fullName>
    </submittedName>
</protein>
<comment type="cofactor">
    <cofactor evidence="5">
        <name>[4Fe-4S] cluster</name>
        <dbReference type="ChEBI" id="CHEBI:49883"/>
    </cofactor>
    <text evidence="5">Binds 1 [4Fe-4S] cluster. The cluster is coordinated with 3 cysteines and an exchangeable S-adenosyl-L-methionine.</text>
</comment>
<proteinExistence type="predicted"/>
<dbReference type="InterPro" id="IPR013785">
    <property type="entry name" value="Aldolase_TIM"/>
</dbReference>
<dbReference type="EMBL" id="CP042997">
    <property type="protein sequence ID" value="QEH38706.1"/>
    <property type="molecule type" value="Genomic_DNA"/>
</dbReference>
<dbReference type="InterPro" id="IPR016431">
    <property type="entry name" value="Pyrv-formate_lyase-activ_prd"/>
</dbReference>